<evidence type="ECO:0000313" key="3">
    <source>
        <dbReference type="Proteomes" id="UP000008634"/>
    </source>
</evidence>
<sequence>MCYCNSNLIDSAYLELTIGDSILIHISIITSSVMYISKKSWRLR</sequence>
<proteinExistence type="predicted"/>
<evidence type="ECO:0000256" key="1">
    <source>
        <dbReference type="SAM" id="Phobius"/>
    </source>
</evidence>
<keyword evidence="3" id="KW-1185">Reference proteome</keyword>
<keyword evidence="1" id="KW-1133">Transmembrane helix</keyword>
<dbReference type="KEGG" id="cao:Celal_3572"/>
<keyword evidence="1" id="KW-0472">Membrane</keyword>
<keyword evidence="1" id="KW-0812">Transmembrane</keyword>
<protein>
    <submittedName>
        <fullName evidence="2">Uncharacterized protein</fullName>
    </submittedName>
</protein>
<evidence type="ECO:0000313" key="2">
    <source>
        <dbReference type="EMBL" id="ADV50833.1"/>
    </source>
</evidence>
<dbReference type="HOGENOM" id="CLU_3214038_0_0_10"/>
<name>E6X8H7_CELAD</name>
<feature type="transmembrane region" description="Helical" evidence="1">
    <location>
        <begin position="16"/>
        <end position="36"/>
    </location>
</feature>
<dbReference type="Proteomes" id="UP000008634">
    <property type="component" value="Chromosome"/>
</dbReference>
<dbReference type="STRING" id="688270.Celal_3572"/>
<dbReference type="EMBL" id="CP002453">
    <property type="protein sequence ID" value="ADV50833.1"/>
    <property type="molecule type" value="Genomic_DNA"/>
</dbReference>
<organism evidence="2 3">
    <name type="scientific">Cellulophaga algicola (strain DSM 14237 / IC166 / ACAM 630)</name>
    <dbReference type="NCBI Taxonomy" id="688270"/>
    <lineage>
        <taxon>Bacteria</taxon>
        <taxon>Pseudomonadati</taxon>
        <taxon>Bacteroidota</taxon>
        <taxon>Flavobacteriia</taxon>
        <taxon>Flavobacteriales</taxon>
        <taxon>Flavobacteriaceae</taxon>
        <taxon>Cellulophaga</taxon>
    </lineage>
</organism>
<accession>E6X8H7</accession>
<dbReference type="AlphaFoldDB" id="E6X8H7"/>
<gene>
    <name evidence="2" type="ordered locus">Celal_3572</name>
</gene>
<reference evidence="2 3" key="1">
    <citation type="journal article" date="2010" name="Stand. Genomic Sci.">
        <title>Complete genome sequence of Cellulophaga algicola type strain (IC166).</title>
        <authorList>
            <person name="Abt B."/>
            <person name="Lu M."/>
            <person name="Misra M."/>
            <person name="Han C."/>
            <person name="Nolan M."/>
            <person name="Lucas S."/>
            <person name="Hammon N."/>
            <person name="Deshpande S."/>
            <person name="Cheng J.F."/>
            <person name="Tapia R."/>
            <person name="Goodwin L."/>
            <person name="Pitluck S."/>
            <person name="Liolios K."/>
            <person name="Pagani I."/>
            <person name="Ivanova N."/>
            <person name="Mavromatis K."/>
            <person name="Ovchinikova G."/>
            <person name="Pati A."/>
            <person name="Chen A."/>
            <person name="Palaniappan K."/>
            <person name="Land M."/>
            <person name="Hauser L."/>
            <person name="Chang Y.J."/>
            <person name="Jeffries C.D."/>
            <person name="Detter J.C."/>
            <person name="Brambilla E."/>
            <person name="Rohde M."/>
            <person name="Tindall B.J."/>
            <person name="Goker M."/>
            <person name="Woyke T."/>
            <person name="Bristow J."/>
            <person name="Eisen J.A."/>
            <person name="Markowitz V."/>
            <person name="Hugenholtz P."/>
            <person name="Kyrpides N.C."/>
            <person name="Klenk H.P."/>
            <person name="Lapidus A."/>
        </authorList>
    </citation>
    <scope>NUCLEOTIDE SEQUENCE [LARGE SCALE GENOMIC DNA]</scope>
    <source>
        <strain evidence="3">DSM 14237 / IC166 / ACAM 630</strain>
    </source>
</reference>